<evidence type="ECO:0000256" key="4">
    <source>
        <dbReference type="PROSITE-ProRule" id="PRU00207"/>
    </source>
</evidence>
<dbReference type="AlphaFoldDB" id="A0A6J8DML0"/>
<dbReference type="PROSITE" id="PS50157">
    <property type="entry name" value="ZINC_FINGER_C2H2_2"/>
    <property type="match status" value="1"/>
</dbReference>
<keyword evidence="8" id="KW-0808">Transferase</keyword>
<dbReference type="PROSITE" id="PS50145">
    <property type="entry name" value="ZF_TRAF"/>
    <property type="match status" value="2"/>
</dbReference>
<dbReference type="Pfam" id="PF02176">
    <property type="entry name" value="zf-TRAF"/>
    <property type="match status" value="1"/>
</dbReference>
<reference evidence="8 9" key="1">
    <citation type="submission" date="2020-06" db="EMBL/GenBank/DDBJ databases">
        <authorList>
            <person name="Li R."/>
            <person name="Bekaert M."/>
        </authorList>
    </citation>
    <scope>NUCLEOTIDE SEQUENCE [LARGE SCALE GENOMIC DNA]</scope>
    <source>
        <strain evidence="9">wild</strain>
    </source>
</reference>
<dbReference type="SUPFAM" id="SSF57850">
    <property type="entry name" value="RING/U-box"/>
    <property type="match status" value="1"/>
</dbReference>
<evidence type="ECO:0000256" key="3">
    <source>
        <dbReference type="ARBA" id="ARBA00022833"/>
    </source>
</evidence>
<sequence length="280" mass="32188">MSGRPDDIEFEEEIDRKYICPICLAVLWDPVQTSCGHRFCKLCLGGLVRGSWRFGMSRCPVDKSSGRFGMSRCPVDKKFFSVTGDLFEDNAFKREVLSLRVKCNNYNIGCNWKGELRDYQAHTVSCSYSQENCVYGCGTRVKRLEHDDHKQVCHQRPVNCEHCDEQIFYADLTKHQVLMCEHFPVQCTLCGQTGIRRKDISSHIDVNTGDCPQTIIPCKYASYGCQFQDKRRCMSDHYTTDPDHHILLLVQHNASQDRKIAELTSQMDKLMSIAKNVVNH</sequence>
<dbReference type="EMBL" id="CACVKT020007641">
    <property type="protein sequence ID" value="CAC5409366.1"/>
    <property type="molecule type" value="Genomic_DNA"/>
</dbReference>
<evidence type="ECO:0000259" key="6">
    <source>
        <dbReference type="PROSITE" id="PS50145"/>
    </source>
</evidence>
<dbReference type="EC" id="2.3.2.27" evidence="8"/>
<dbReference type="PANTHER" id="PTHR10131:SF94">
    <property type="entry name" value="TNF RECEPTOR-ASSOCIATED FACTOR 4"/>
    <property type="match status" value="1"/>
</dbReference>
<feature type="zinc finger region" description="TRAF-type" evidence="4">
    <location>
        <begin position="121"/>
        <end position="167"/>
    </location>
</feature>
<dbReference type="Proteomes" id="UP000507470">
    <property type="component" value="Unassembled WGS sequence"/>
</dbReference>
<evidence type="ECO:0000256" key="1">
    <source>
        <dbReference type="ARBA" id="ARBA00022723"/>
    </source>
</evidence>
<feature type="zinc finger region" description="TRAF-type" evidence="4">
    <location>
        <begin position="175"/>
        <end position="228"/>
    </location>
</feature>
<evidence type="ECO:0000313" key="8">
    <source>
        <dbReference type="EMBL" id="CAC5409366.1"/>
    </source>
</evidence>
<dbReference type="PROSITE" id="PS00518">
    <property type="entry name" value="ZF_RING_1"/>
    <property type="match status" value="1"/>
</dbReference>
<dbReference type="InterPro" id="IPR001293">
    <property type="entry name" value="Znf_TRAF"/>
</dbReference>
<proteinExistence type="predicted"/>
<dbReference type="InterPro" id="IPR001841">
    <property type="entry name" value="Znf_RING"/>
</dbReference>
<feature type="domain" description="RING-type" evidence="5">
    <location>
        <begin position="20"/>
        <end position="63"/>
    </location>
</feature>
<feature type="domain" description="TRAF-type" evidence="6">
    <location>
        <begin position="121"/>
        <end position="167"/>
    </location>
</feature>
<dbReference type="SUPFAM" id="SSF49599">
    <property type="entry name" value="TRAF domain-like"/>
    <property type="match status" value="3"/>
</dbReference>
<dbReference type="InterPro" id="IPR018957">
    <property type="entry name" value="Znf_C3HC4_RING-type"/>
</dbReference>
<dbReference type="GO" id="GO:0008270">
    <property type="term" value="F:zinc ion binding"/>
    <property type="evidence" value="ECO:0007669"/>
    <property type="project" value="UniProtKB-KW"/>
</dbReference>
<evidence type="ECO:0000259" key="7">
    <source>
        <dbReference type="PROSITE" id="PS50157"/>
    </source>
</evidence>
<evidence type="ECO:0000259" key="5">
    <source>
        <dbReference type="PROSITE" id="PS50089"/>
    </source>
</evidence>
<dbReference type="PANTHER" id="PTHR10131">
    <property type="entry name" value="TNF RECEPTOR ASSOCIATED FACTOR"/>
    <property type="match status" value="1"/>
</dbReference>
<feature type="domain" description="C2H2-type" evidence="7">
    <location>
        <begin position="185"/>
        <end position="212"/>
    </location>
</feature>
<protein>
    <submittedName>
        <fullName evidence="8">TRAF6</fullName>
        <ecNumber evidence="8">2.3.2.27</ecNumber>
    </submittedName>
</protein>
<keyword evidence="8" id="KW-0012">Acyltransferase</keyword>
<dbReference type="OrthoDB" id="10051587at2759"/>
<feature type="domain" description="TRAF-type" evidence="6">
    <location>
        <begin position="175"/>
        <end position="228"/>
    </location>
</feature>
<keyword evidence="1 4" id="KW-0479">Metal-binding</keyword>
<dbReference type="GO" id="GO:0061630">
    <property type="term" value="F:ubiquitin protein ligase activity"/>
    <property type="evidence" value="ECO:0007669"/>
    <property type="project" value="UniProtKB-EC"/>
</dbReference>
<evidence type="ECO:0000256" key="2">
    <source>
        <dbReference type="ARBA" id="ARBA00022771"/>
    </source>
</evidence>
<gene>
    <name evidence="8" type="ORF">MCOR_42664</name>
</gene>
<dbReference type="InterPro" id="IPR013083">
    <property type="entry name" value="Znf_RING/FYVE/PHD"/>
</dbReference>
<evidence type="ECO:0000313" key="9">
    <source>
        <dbReference type="Proteomes" id="UP000507470"/>
    </source>
</evidence>
<accession>A0A6J8DML0</accession>
<organism evidence="8 9">
    <name type="scientific">Mytilus coruscus</name>
    <name type="common">Sea mussel</name>
    <dbReference type="NCBI Taxonomy" id="42192"/>
    <lineage>
        <taxon>Eukaryota</taxon>
        <taxon>Metazoa</taxon>
        <taxon>Spiralia</taxon>
        <taxon>Lophotrochozoa</taxon>
        <taxon>Mollusca</taxon>
        <taxon>Bivalvia</taxon>
        <taxon>Autobranchia</taxon>
        <taxon>Pteriomorphia</taxon>
        <taxon>Mytilida</taxon>
        <taxon>Mytiloidea</taxon>
        <taxon>Mytilidae</taxon>
        <taxon>Mytilinae</taxon>
        <taxon>Mytilus</taxon>
    </lineage>
</organism>
<dbReference type="Pfam" id="PF00097">
    <property type="entry name" value="zf-C3HC4"/>
    <property type="match status" value="1"/>
</dbReference>
<name>A0A6J8DML0_MYTCO</name>
<dbReference type="InterPro" id="IPR017907">
    <property type="entry name" value="Znf_RING_CS"/>
</dbReference>
<dbReference type="PROSITE" id="PS50089">
    <property type="entry name" value="ZF_RING_2"/>
    <property type="match status" value="1"/>
</dbReference>
<keyword evidence="3 4" id="KW-0862">Zinc</keyword>
<keyword evidence="2 4" id="KW-0863">Zinc-finger</keyword>
<keyword evidence="9" id="KW-1185">Reference proteome</keyword>
<dbReference type="SMART" id="SM00184">
    <property type="entry name" value="RING"/>
    <property type="match status" value="1"/>
</dbReference>
<dbReference type="Gene3D" id="3.30.40.10">
    <property type="entry name" value="Zinc/RING finger domain, C3HC4 (zinc finger)"/>
    <property type="match status" value="2"/>
</dbReference>
<dbReference type="GO" id="GO:0043122">
    <property type="term" value="P:regulation of canonical NF-kappaB signal transduction"/>
    <property type="evidence" value="ECO:0007669"/>
    <property type="project" value="TreeGrafter"/>
</dbReference>
<dbReference type="InterPro" id="IPR013087">
    <property type="entry name" value="Znf_C2H2_type"/>
</dbReference>